<dbReference type="InterPro" id="IPR002885">
    <property type="entry name" value="PPR_rpt"/>
</dbReference>
<dbReference type="Proteomes" id="UP001374584">
    <property type="component" value="Unassembled WGS sequence"/>
</dbReference>
<dbReference type="SUPFAM" id="SSF53474">
    <property type="entry name" value="alpha/beta-Hydrolases"/>
    <property type="match status" value="1"/>
</dbReference>
<dbReference type="InterPro" id="IPR011990">
    <property type="entry name" value="TPR-like_helical_dom_sf"/>
</dbReference>
<keyword evidence="5" id="KW-0812">Transmembrane</keyword>
<dbReference type="FunFam" id="1.25.40.10:FF:000277">
    <property type="entry name" value="Pentatricopeptide repeat-containing protein, mitochondrial"/>
    <property type="match status" value="1"/>
</dbReference>
<dbReference type="Gene3D" id="1.25.40.10">
    <property type="entry name" value="Tetratricopeptide repeat domain"/>
    <property type="match status" value="3"/>
</dbReference>
<dbReference type="Pfam" id="PF20431">
    <property type="entry name" value="E_motif"/>
    <property type="match status" value="1"/>
</dbReference>
<feature type="domain" description="AB hydrolase-1" evidence="6">
    <location>
        <begin position="697"/>
        <end position="952"/>
    </location>
</feature>
<dbReference type="Pfam" id="PF13041">
    <property type="entry name" value="PPR_2"/>
    <property type="match status" value="2"/>
</dbReference>
<dbReference type="NCBIfam" id="TIGR00756">
    <property type="entry name" value="PPR"/>
    <property type="match status" value="5"/>
</dbReference>
<dbReference type="InterPro" id="IPR029058">
    <property type="entry name" value="AB_hydrolase_fold"/>
</dbReference>
<dbReference type="Gene3D" id="3.40.50.1820">
    <property type="entry name" value="alpha/beta hydrolase"/>
    <property type="match status" value="1"/>
</dbReference>
<evidence type="ECO:0000256" key="4">
    <source>
        <dbReference type="PROSITE-ProRule" id="PRU00708"/>
    </source>
</evidence>
<feature type="repeat" description="PPR" evidence="4">
    <location>
        <begin position="448"/>
        <end position="482"/>
    </location>
</feature>
<keyword evidence="5" id="KW-0472">Membrane</keyword>
<evidence type="ECO:0000259" key="7">
    <source>
        <dbReference type="Pfam" id="PF14432"/>
    </source>
</evidence>
<evidence type="ECO:0000256" key="3">
    <source>
        <dbReference type="ARBA" id="ARBA00061659"/>
    </source>
</evidence>
<dbReference type="GO" id="GO:0005737">
    <property type="term" value="C:cytoplasm"/>
    <property type="evidence" value="ECO:0007669"/>
    <property type="project" value="UniProtKB-ARBA"/>
</dbReference>
<organism evidence="8 9">
    <name type="scientific">Phaseolus coccineus</name>
    <name type="common">Scarlet runner bean</name>
    <name type="synonym">Phaseolus multiflorus</name>
    <dbReference type="NCBI Taxonomy" id="3886"/>
    <lineage>
        <taxon>Eukaryota</taxon>
        <taxon>Viridiplantae</taxon>
        <taxon>Streptophyta</taxon>
        <taxon>Embryophyta</taxon>
        <taxon>Tracheophyta</taxon>
        <taxon>Spermatophyta</taxon>
        <taxon>Magnoliopsida</taxon>
        <taxon>eudicotyledons</taxon>
        <taxon>Gunneridae</taxon>
        <taxon>Pentapetalae</taxon>
        <taxon>rosids</taxon>
        <taxon>fabids</taxon>
        <taxon>Fabales</taxon>
        <taxon>Fabaceae</taxon>
        <taxon>Papilionoideae</taxon>
        <taxon>50 kb inversion clade</taxon>
        <taxon>NPAAA clade</taxon>
        <taxon>indigoferoid/millettioid clade</taxon>
        <taxon>Phaseoleae</taxon>
        <taxon>Phaseolus</taxon>
    </lineage>
</organism>
<name>A0AAN9LHA5_PHACN</name>
<feature type="domain" description="DYW" evidence="7">
    <location>
        <begin position="527"/>
        <end position="618"/>
    </location>
</feature>
<keyword evidence="5" id="KW-1133">Transmembrane helix</keyword>
<dbReference type="EMBL" id="JAYMYR010000010">
    <property type="protein sequence ID" value="KAK7335636.1"/>
    <property type="molecule type" value="Genomic_DNA"/>
</dbReference>
<dbReference type="Pfam" id="PF01535">
    <property type="entry name" value="PPR"/>
    <property type="match status" value="4"/>
</dbReference>
<evidence type="ECO:0000313" key="8">
    <source>
        <dbReference type="EMBL" id="KAK7335636.1"/>
    </source>
</evidence>
<sequence length="972" mass="110091">MISSCVPVSVGANPTRLLSDERTTLSQVRQIHAYIIKTNLVTHVLSVTKLVNFLSRSSVPYDAISVFAHALSCFHDMRGIEFFVPPTLKACGKSCALEEGKQIMGFILKTHLWNDPFVTNSLVRMCLELGMVELARSVFDKMPKRDLISWNSLLSGYVKAGQIDMAREVFERMPQRDLVSCNTMIDGYGKHGLCEFAEEVFMDMGVRDVVTWTSMISAFVLNHQPKKGLRLFREMLSLGVRPDAPAVVSVLSAIADLGFVEEGKWIHGYIFSNKILDNYNFIGSALINMYAKCGQIENAYHVFRSICHRRNVGDWNSMISGLAFHGLAPEAIELFQEMERAKLKPDDITFLGLLSACNHGGLMDEGQFYFETMQIKFKIVPKIQHYGCIVDLLGRSGCLGQALEVIHNMPFEPDVLIWKAILFASMKHNNVVLGHTAALRAIELAPQDSSCYVLLSNIYAKMGRWDDVSKVRSMMRKRGVRKIPGCSSILMDGKVHQFLVGKAMNVGYNQSVLSKLEEVVCKLKSEGYEPDLNEVFLDIEECEKESQLILHSEKLALAFGLSSVPEGVPIHIVKNLRICCDCHTFMQLVSKIYNRQIIIRDQNRFHHFDKGCCSCRNYCFIKKSMLCLLGAMVIPISVALVVILVGLVYKAIKPPAPKICGSIGGPQVTSPRVKLSDGRNLAYREFGVPKEEARYKIIVIHGYNSFKDEALAVSQEVIEDLGIYFLHFDRAGYGESDPHSSRSVKSEAYDIQELADKLEIGDKFYIIGMSMGGYSVWSCLNYIPHRLSGAALVAPFISYWWPCFPDNLLREAFQMLPQSDKWTFRVAHYAPWLFHWWMTQKWFPSLTLTNMLSPDDIEIVKSLSELPNTAQERITQQGEYESLHRDIMSAFGKWEFGPTEIANPFPDNNGSIHIWQGFEDRIIPYTLNRYISHKLPWILYHELPHAGHLFLFKKNECESIIRALLLSPDISE</sequence>
<dbReference type="GO" id="GO:0003723">
    <property type="term" value="F:RNA binding"/>
    <property type="evidence" value="ECO:0007669"/>
    <property type="project" value="InterPro"/>
</dbReference>
<dbReference type="InterPro" id="IPR046848">
    <property type="entry name" value="E_motif"/>
</dbReference>
<evidence type="ECO:0000256" key="5">
    <source>
        <dbReference type="SAM" id="Phobius"/>
    </source>
</evidence>
<keyword evidence="2" id="KW-0677">Repeat</keyword>
<evidence type="ECO:0000256" key="2">
    <source>
        <dbReference type="ARBA" id="ARBA00022737"/>
    </source>
</evidence>
<comment type="similarity">
    <text evidence="1">Belongs to the PPR family. PCMP-H subfamily.</text>
</comment>
<dbReference type="GO" id="GO:0016556">
    <property type="term" value="P:mRNA modification"/>
    <property type="evidence" value="ECO:0007669"/>
    <property type="project" value="UniProtKB-ARBA"/>
</dbReference>
<proteinExistence type="inferred from homology"/>
<evidence type="ECO:0008006" key="10">
    <source>
        <dbReference type="Google" id="ProtNLM"/>
    </source>
</evidence>
<feature type="repeat" description="PPR" evidence="4">
    <location>
        <begin position="146"/>
        <end position="180"/>
    </location>
</feature>
<gene>
    <name evidence="8" type="ORF">VNO80_27580</name>
</gene>
<protein>
    <recommendedName>
        <fullName evidence="10">DYW domain-containing protein</fullName>
    </recommendedName>
</protein>
<feature type="transmembrane region" description="Helical" evidence="5">
    <location>
        <begin position="628"/>
        <end position="649"/>
    </location>
</feature>
<evidence type="ECO:0000313" key="9">
    <source>
        <dbReference type="Proteomes" id="UP001374584"/>
    </source>
</evidence>
<feature type="repeat" description="PPR" evidence="4">
    <location>
        <begin position="208"/>
        <end position="242"/>
    </location>
</feature>
<evidence type="ECO:0000256" key="1">
    <source>
        <dbReference type="ARBA" id="ARBA00006643"/>
    </source>
</evidence>
<dbReference type="Pfam" id="PF14432">
    <property type="entry name" value="DYW_deaminase"/>
    <property type="match status" value="1"/>
</dbReference>
<dbReference type="PROSITE" id="PS51375">
    <property type="entry name" value="PPR"/>
    <property type="match status" value="5"/>
</dbReference>
<feature type="repeat" description="PPR" evidence="4">
    <location>
        <begin position="115"/>
        <end position="145"/>
    </location>
</feature>
<dbReference type="InterPro" id="IPR046960">
    <property type="entry name" value="PPR_At4g14850-like_plant"/>
</dbReference>
<dbReference type="FunFam" id="3.40.50.1820:FF:000270">
    <property type="entry name" value="Alpha/beta-Hydrolases superfamily protein"/>
    <property type="match status" value="1"/>
</dbReference>
<dbReference type="PANTHER" id="PTHR47926">
    <property type="entry name" value="PENTATRICOPEPTIDE REPEAT-CONTAINING PROTEIN"/>
    <property type="match status" value="1"/>
</dbReference>
<comment type="similarity">
    <text evidence="3">Belongs to the PPR family. PCMP-E subfamily.</text>
</comment>
<feature type="repeat" description="PPR" evidence="4">
    <location>
        <begin position="311"/>
        <end position="345"/>
    </location>
</feature>
<dbReference type="InterPro" id="IPR032867">
    <property type="entry name" value="DYW_dom"/>
</dbReference>
<keyword evidence="9" id="KW-1185">Reference proteome</keyword>
<reference evidence="8 9" key="1">
    <citation type="submission" date="2024-01" db="EMBL/GenBank/DDBJ databases">
        <title>The genomes of 5 underutilized Papilionoideae crops provide insights into root nodulation and disease resistanc.</title>
        <authorList>
            <person name="Jiang F."/>
        </authorList>
    </citation>
    <scope>NUCLEOTIDE SEQUENCE [LARGE SCALE GENOMIC DNA]</scope>
    <source>
        <strain evidence="8">JINMINGXINNONG_FW02</strain>
        <tissue evidence="8">Leaves</tissue>
    </source>
</reference>
<dbReference type="InterPro" id="IPR000073">
    <property type="entry name" value="AB_hydrolase_1"/>
</dbReference>
<evidence type="ECO:0000259" key="6">
    <source>
        <dbReference type="Pfam" id="PF12697"/>
    </source>
</evidence>
<comment type="caution">
    <text evidence="8">The sequence shown here is derived from an EMBL/GenBank/DDBJ whole genome shotgun (WGS) entry which is preliminary data.</text>
</comment>
<accession>A0AAN9LHA5</accession>
<dbReference type="GO" id="GO:0008270">
    <property type="term" value="F:zinc ion binding"/>
    <property type="evidence" value="ECO:0007669"/>
    <property type="project" value="InterPro"/>
</dbReference>
<dbReference type="AlphaFoldDB" id="A0AAN9LHA5"/>
<dbReference type="Pfam" id="PF12697">
    <property type="entry name" value="Abhydrolase_6"/>
    <property type="match status" value="1"/>
</dbReference>